<dbReference type="OrthoDB" id="9827346at2"/>
<dbReference type="AlphaFoldDB" id="A0A4Q7NEA6"/>
<feature type="signal peptide" evidence="1">
    <location>
        <begin position="1"/>
        <end position="21"/>
    </location>
</feature>
<dbReference type="Proteomes" id="UP000292445">
    <property type="component" value="Unassembled WGS sequence"/>
</dbReference>
<feature type="chain" id="PRO_5020596585" evidence="1">
    <location>
        <begin position="22"/>
        <end position="140"/>
    </location>
</feature>
<accession>A0A4Q7NEA6</accession>
<proteinExistence type="predicted"/>
<sequence length="140" mass="15612">MNKLPLLGLALTASVFSSGLAAQSVILLKCEQTAANNPALQWTSSLEVNVSEKKLTYDGQALQLGRKTERTDVKNGENLRWEYSITEWSDSGIAWEFRFHMNGIPKAEPTRYRLDRISGKLSGPHSSGPCRRIEASEKLF</sequence>
<name>A0A4Q7NEA6_9BURK</name>
<protein>
    <submittedName>
        <fullName evidence="2">Uncharacterized protein</fullName>
    </submittedName>
</protein>
<reference evidence="2 3" key="1">
    <citation type="submission" date="2019-02" db="EMBL/GenBank/DDBJ databases">
        <title>Genomic Encyclopedia of Type Strains, Phase IV (KMG-IV): sequencing the most valuable type-strain genomes for metagenomic binning, comparative biology and taxonomic classification.</title>
        <authorList>
            <person name="Goeker M."/>
        </authorList>
    </citation>
    <scope>NUCLEOTIDE SEQUENCE [LARGE SCALE GENOMIC DNA]</scope>
    <source>
        <strain evidence="2 3">K24</strain>
    </source>
</reference>
<evidence type="ECO:0000256" key="1">
    <source>
        <dbReference type="SAM" id="SignalP"/>
    </source>
</evidence>
<evidence type="ECO:0000313" key="3">
    <source>
        <dbReference type="Proteomes" id="UP000292445"/>
    </source>
</evidence>
<dbReference type="EMBL" id="SGXC01000002">
    <property type="protein sequence ID" value="RZS81027.1"/>
    <property type="molecule type" value="Genomic_DNA"/>
</dbReference>
<comment type="caution">
    <text evidence="2">The sequence shown here is derived from an EMBL/GenBank/DDBJ whole genome shotgun (WGS) entry which is preliminary data.</text>
</comment>
<organism evidence="2 3">
    <name type="scientific">Pigmentiphaga kullae</name>
    <dbReference type="NCBI Taxonomy" id="151784"/>
    <lineage>
        <taxon>Bacteria</taxon>
        <taxon>Pseudomonadati</taxon>
        <taxon>Pseudomonadota</taxon>
        <taxon>Betaproteobacteria</taxon>
        <taxon>Burkholderiales</taxon>
        <taxon>Alcaligenaceae</taxon>
        <taxon>Pigmentiphaga</taxon>
    </lineage>
</organism>
<evidence type="ECO:0000313" key="2">
    <source>
        <dbReference type="EMBL" id="RZS81027.1"/>
    </source>
</evidence>
<keyword evidence="1" id="KW-0732">Signal</keyword>
<gene>
    <name evidence="2" type="ORF">EV675_3640</name>
</gene>
<dbReference type="RefSeq" id="WP_130358617.1">
    <property type="nucleotide sequence ID" value="NZ_SGXC01000002.1"/>
</dbReference>
<keyword evidence="3" id="KW-1185">Reference proteome</keyword>